<evidence type="ECO:0000313" key="3">
    <source>
        <dbReference type="Proteomes" id="UP000198394"/>
    </source>
</evidence>
<accession>A0A226QUA6</accession>
<reference evidence="2 3" key="1">
    <citation type="submission" date="2017-04" db="EMBL/GenBank/DDBJ databases">
        <title>The genome sequence of Parageobacillus galactosidasius DSM 18751.</title>
        <authorList>
            <person name="Ramaloko W.T."/>
            <person name="Koen N."/>
            <person name="Polliack S."/>
            <person name="Aliyu H."/>
            <person name="Lebre P."/>
            <person name="Mohr T."/>
            <person name="Oswald F."/>
            <person name="Zwick M."/>
            <person name="Neumann A."/>
            <person name="Syldatk C."/>
            <person name="Cowan D."/>
            <person name="De Maayer P."/>
        </authorList>
    </citation>
    <scope>NUCLEOTIDE SEQUENCE [LARGE SCALE GENOMIC DNA]</scope>
    <source>
        <strain evidence="2 3">DSM 18751</strain>
    </source>
</reference>
<keyword evidence="3" id="KW-1185">Reference proteome</keyword>
<sequence>MEKPDAQEHAVDEPEMIQAPSGEMYTKEEWESPVFANGPTRKEVEAWKEKYGQVYFTPFEDLIVIWRTLSRPEYREIVRNQDLTMLDREEIIADKCVLFPYDFSCKKYTENGRAGIPSLLTEMIMDKSGFIAKTAPIKL</sequence>
<dbReference type="AlphaFoldDB" id="A0A226QUA6"/>
<proteinExistence type="predicted"/>
<gene>
    <name evidence="2" type="ORF">B9L23_07765</name>
</gene>
<evidence type="ECO:0000313" key="2">
    <source>
        <dbReference type="EMBL" id="OXB95102.1"/>
    </source>
</evidence>
<feature type="region of interest" description="Disordered" evidence="1">
    <location>
        <begin position="1"/>
        <end position="23"/>
    </location>
</feature>
<protein>
    <submittedName>
        <fullName evidence="2">Uncharacterized protein</fullName>
    </submittedName>
</protein>
<dbReference type="Proteomes" id="UP000198394">
    <property type="component" value="Unassembled WGS sequence"/>
</dbReference>
<name>A0A226QUA6_9BACL</name>
<evidence type="ECO:0000256" key="1">
    <source>
        <dbReference type="SAM" id="MobiDB-lite"/>
    </source>
</evidence>
<organism evidence="2 3">
    <name type="scientific">Parageobacillus galactosidasius</name>
    <dbReference type="NCBI Taxonomy" id="883812"/>
    <lineage>
        <taxon>Bacteria</taxon>
        <taxon>Bacillati</taxon>
        <taxon>Bacillota</taxon>
        <taxon>Bacilli</taxon>
        <taxon>Bacillales</taxon>
        <taxon>Anoxybacillaceae</taxon>
        <taxon>Parageobacillus</taxon>
    </lineage>
</organism>
<feature type="compositionally biased region" description="Basic and acidic residues" evidence="1">
    <location>
        <begin position="1"/>
        <end position="12"/>
    </location>
</feature>
<comment type="caution">
    <text evidence="2">The sequence shown here is derived from an EMBL/GenBank/DDBJ whole genome shotgun (WGS) entry which is preliminary data.</text>
</comment>
<dbReference type="EMBL" id="NDYL01000001">
    <property type="protein sequence ID" value="OXB95102.1"/>
    <property type="molecule type" value="Genomic_DNA"/>
</dbReference>